<dbReference type="InterPro" id="IPR043594">
    <property type="entry name" value="HMGL"/>
</dbReference>
<keyword evidence="3 6" id="KW-0456">Lyase</keyword>
<dbReference type="SUPFAM" id="SSF51569">
    <property type="entry name" value="Aldolase"/>
    <property type="match status" value="1"/>
</dbReference>
<evidence type="ECO:0000256" key="1">
    <source>
        <dbReference type="ARBA" id="ARBA00009405"/>
    </source>
</evidence>
<dbReference type="GO" id="GO:0046872">
    <property type="term" value="F:metal ion binding"/>
    <property type="evidence" value="ECO:0007669"/>
    <property type="project" value="UniProtKB-KW"/>
</dbReference>
<organism evidence="6 7">
    <name type="scientific">Candidatus Pseudogracilibacillus intestinigallinarum</name>
    <dbReference type="NCBI Taxonomy" id="2838742"/>
    <lineage>
        <taxon>Bacteria</taxon>
        <taxon>Bacillati</taxon>
        <taxon>Bacillota</taxon>
        <taxon>Bacilli</taxon>
        <taxon>Bacillales</taxon>
        <taxon>Bacillaceae</taxon>
        <taxon>Pseudogracilibacillus</taxon>
    </lineage>
</organism>
<evidence type="ECO:0000313" key="7">
    <source>
        <dbReference type="Proteomes" id="UP000823937"/>
    </source>
</evidence>
<evidence type="ECO:0000256" key="3">
    <source>
        <dbReference type="ARBA" id="ARBA00023239"/>
    </source>
</evidence>
<evidence type="ECO:0000256" key="4">
    <source>
        <dbReference type="SAM" id="MobiDB-lite"/>
    </source>
</evidence>
<dbReference type="EMBL" id="DXHX01000002">
    <property type="protein sequence ID" value="HIV73450.1"/>
    <property type="molecule type" value="Genomic_DNA"/>
</dbReference>
<comment type="caution">
    <text evidence="6">The sequence shown here is derived from an EMBL/GenBank/DDBJ whole genome shotgun (WGS) entry which is preliminary data.</text>
</comment>
<dbReference type="GO" id="GO:0006552">
    <property type="term" value="P:L-leucine catabolic process"/>
    <property type="evidence" value="ECO:0007669"/>
    <property type="project" value="TreeGrafter"/>
</dbReference>
<dbReference type="Gene3D" id="3.20.20.70">
    <property type="entry name" value="Aldolase class I"/>
    <property type="match status" value="1"/>
</dbReference>
<dbReference type="PANTHER" id="PTHR42738:SF7">
    <property type="entry name" value="HYDROXYMETHYLGLUTARYL-COA LYASE"/>
    <property type="match status" value="1"/>
</dbReference>
<dbReference type="Proteomes" id="UP000823937">
    <property type="component" value="Unassembled WGS sequence"/>
</dbReference>
<feature type="compositionally biased region" description="Basic and acidic residues" evidence="4">
    <location>
        <begin position="297"/>
        <end position="311"/>
    </location>
</feature>
<sequence>MRWPKNVQIKEVGPRDGLQNEKIWVPTEDKIAWINMLSESGIKEIEYSSFVHPKWIPALSDAVEVGKGIKRNPNVTYSALVPNEKGLENALEAGIDMASVFMSASESHNKSNINKSIEETYPILKNVIEGAKQEKKRVTGYVSTVFDCPFEGKVNVDDVLRVCERLFELGVDDLSLGDTIGTAVPSQVEDLLEAVIDRFPNRSIIMHFHDTHGMAIANIVTAMQYGITRFDASLGGLGGCPYAPGAAGNVATNDVLYLLQGLDIQTDVDSAQLQEATKFIQSALNKKLPSRTFTSKLSEEKQKERYEKYEQDAAPEPNEAYPQRKREMIYFFIKNQYDRFRSKAE</sequence>
<evidence type="ECO:0000259" key="5">
    <source>
        <dbReference type="PROSITE" id="PS50991"/>
    </source>
</evidence>
<protein>
    <submittedName>
        <fullName evidence="6">Hydroxymethylglutaryl-CoA lyase</fullName>
    </submittedName>
</protein>
<dbReference type="GO" id="GO:0004419">
    <property type="term" value="F:hydroxymethylglutaryl-CoA lyase activity"/>
    <property type="evidence" value="ECO:0007669"/>
    <property type="project" value="TreeGrafter"/>
</dbReference>
<reference evidence="6" key="1">
    <citation type="journal article" date="2021" name="PeerJ">
        <title>Extensive microbial diversity within the chicken gut microbiome revealed by metagenomics and culture.</title>
        <authorList>
            <person name="Gilroy R."/>
            <person name="Ravi A."/>
            <person name="Getino M."/>
            <person name="Pursley I."/>
            <person name="Horton D.L."/>
            <person name="Alikhan N.F."/>
            <person name="Baker D."/>
            <person name="Gharbi K."/>
            <person name="Hall N."/>
            <person name="Watson M."/>
            <person name="Adriaenssens E.M."/>
            <person name="Foster-Nyarko E."/>
            <person name="Jarju S."/>
            <person name="Secka A."/>
            <person name="Antonio M."/>
            <person name="Oren A."/>
            <person name="Chaudhuri R.R."/>
            <person name="La Ragione R."/>
            <person name="Hildebrand F."/>
            <person name="Pallen M.J."/>
        </authorList>
    </citation>
    <scope>NUCLEOTIDE SEQUENCE</scope>
    <source>
        <strain evidence="6">CHK169-2315</strain>
    </source>
</reference>
<dbReference type="PROSITE" id="PS50991">
    <property type="entry name" value="PYR_CT"/>
    <property type="match status" value="1"/>
</dbReference>
<reference evidence="6" key="2">
    <citation type="submission" date="2021-04" db="EMBL/GenBank/DDBJ databases">
        <authorList>
            <person name="Gilroy R."/>
        </authorList>
    </citation>
    <scope>NUCLEOTIDE SEQUENCE</scope>
    <source>
        <strain evidence="6">CHK169-2315</strain>
    </source>
</reference>
<comment type="similarity">
    <text evidence="1">Belongs to the HMG-CoA lyase family.</text>
</comment>
<evidence type="ECO:0000256" key="2">
    <source>
        <dbReference type="ARBA" id="ARBA00022723"/>
    </source>
</evidence>
<name>A0A9D1TIS9_9BACI</name>
<accession>A0A9D1TIS9</accession>
<feature type="region of interest" description="Disordered" evidence="4">
    <location>
        <begin position="294"/>
        <end position="321"/>
    </location>
</feature>
<evidence type="ECO:0000313" key="6">
    <source>
        <dbReference type="EMBL" id="HIV73450.1"/>
    </source>
</evidence>
<dbReference type="AlphaFoldDB" id="A0A9D1TIS9"/>
<dbReference type="NCBIfam" id="NF004283">
    <property type="entry name" value="PRK05692.1"/>
    <property type="match status" value="1"/>
</dbReference>
<dbReference type="GO" id="GO:0046951">
    <property type="term" value="P:ketone body biosynthetic process"/>
    <property type="evidence" value="ECO:0007669"/>
    <property type="project" value="TreeGrafter"/>
</dbReference>
<dbReference type="PANTHER" id="PTHR42738">
    <property type="entry name" value="HYDROXYMETHYLGLUTARYL-COA LYASE"/>
    <property type="match status" value="1"/>
</dbReference>
<dbReference type="CDD" id="cd07938">
    <property type="entry name" value="DRE_TIM_HMGL"/>
    <property type="match status" value="1"/>
</dbReference>
<keyword evidence="2" id="KW-0479">Metal-binding</keyword>
<dbReference type="Pfam" id="PF00682">
    <property type="entry name" value="HMGL-like"/>
    <property type="match status" value="1"/>
</dbReference>
<gene>
    <name evidence="6" type="ORF">H9895_00035</name>
</gene>
<dbReference type="FunFam" id="3.20.20.70:FF:000071">
    <property type="entry name" value="Hydroxymethylglutaryl-CoA lyase"/>
    <property type="match status" value="1"/>
</dbReference>
<proteinExistence type="inferred from homology"/>
<dbReference type="InterPro" id="IPR000891">
    <property type="entry name" value="PYR_CT"/>
</dbReference>
<dbReference type="InterPro" id="IPR013785">
    <property type="entry name" value="Aldolase_TIM"/>
</dbReference>
<feature type="domain" description="Pyruvate carboxyltransferase" evidence="5">
    <location>
        <begin position="7"/>
        <end position="274"/>
    </location>
</feature>